<evidence type="ECO:0000313" key="5">
    <source>
        <dbReference type="EMBL" id="UOQ56942.1"/>
    </source>
</evidence>
<evidence type="ECO:0000313" key="6">
    <source>
        <dbReference type="Proteomes" id="UP000831786"/>
    </source>
</evidence>
<dbReference type="Proteomes" id="UP000831786">
    <property type="component" value="Chromosome"/>
</dbReference>
<dbReference type="PROSITE" id="PS50977">
    <property type="entry name" value="HTH_TETR_2"/>
    <property type="match status" value="1"/>
</dbReference>
<proteinExistence type="predicted"/>
<feature type="compositionally biased region" description="Pro residues" evidence="3">
    <location>
        <begin position="197"/>
        <end position="208"/>
    </location>
</feature>
<dbReference type="PANTHER" id="PTHR30055">
    <property type="entry name" value="HTH-TYPE TRANSCRIPTIONAL REGULATOR RUTR"/>
    <property type="match status" value="1"/>
</dbReference>
<protein>
    <submittedName>
        <fullName evidence="5">TetR/AcrR family transcriptional regulator</fullName>
    </submittedName>
</protein>
<dbReference type="InterPro" id="IPR036271">
    <property type="entry name" value="Tet_transcr_reg_TetR-rel_C_sf"/>
</dbReference>
<dbReference type="Gene3D" id="1.10.10.60">
    <property type="entry name" value="Homeodomain-like"/>
    <property type="match status" value="1"/>
</dbReference>
<dbReference type="EMBL" id="CP095045">
    <property type="protein sequence ID" value="UOQ56942.1"/>
    <property type="molecule type" value="Genomic_DNA"/>
</dbReference>
<dbReference type="InterPro" id="IPR009057">
    <property type="entry name" value="Homeodomain-like_sf"/>
</dbReference>
<accession>A0ABY4FKZ3</accession>
<organism evidence="5 6">
    <name type="scientific">Leucobacter allii</name>
    <dbReference type="NCBI Taxonomy" id="2932247"/>
    <lineage>
        <taxon>Bacteria</taxon>
        <taxon>Bacillati</taxon>
        <taxon>Actinomycetota</taxon>
        <taxon>Actinomycetes</taxon>
        <taxon>Micrococcales</taxon>
        <taxon>Microbacteriaceae</taxon>
        <taxon>Leucobacter</taxon>
    </lineage>
</organism>
<dbReference type="RefSeq" id="WP_244727495.1">
    <property type="nucleotide sequence ID" value="NZ_CP095045.1"/>
</dbReference>
<gene>
    <name evidence="5" type="ORF">MUN78_14930</name>
</gene>
<feature type="domain" description="HTH tetR-type" evidence="4">
    <location>
        <begin position="14"/>
        <end position="74"/>
    </location>
</feature>
<evidence type="ECO:0000256" key="2">
    <source>
        <dbReference type="PROSITE-ProRule" id="PRU00335"/>
    </source>
</evidence>
<evidence type="ECO:0000256" key="3">
    <source>
        <dbReference type="SAM" id="MobiDB-lite"/>
    </source>
</evidence>
<dbReference type="SUPFAM" id="SSF48498">
    <property type="entry name" value="Tetracyclin repressor-like, C-terminal domain"/>
    <property type="match status" value="1"/>
</dbReference>
<dbReference type="InterPro" id="IPR001647">
    <property type="entry name" value="HTH_TetR"/>
</dbReference>
<sequence>MTVKRGRPTAAERASRRLRVARAVAQLLVAEGWDAVTFDRLAAETRVAKRTLYADFGDRAGLVRAAMQRLHGTLDDPPRPERLEDAARDLVAQLLSDEAVGVHRAVIAAAARDPELAAAFYAAGPAQAQERLAALLSEAAVPPDAPAPPAERAAILFAALLGEPHRRRLLGLDPAPLDAAVAAHVDRVLAAFTPRAADPPSPHAPPPRARSSRSSDPADAAATR</sequence>
<dbReference type="Gene3D" id="1.10.357.10">
    <property type="entry name" value="Tetracycline Repressor, domain 2"/>
    <property type="match status" value="1"/>
</dbReference>
<keyword evidence="1 2" id="KW-0238">DNA-binding</keyword>
<feature type="region of interest" description="Disordered" evidence="3">
    <location>
        <begin position="193"/>
        <end position="224"/>
    </location>
</feature>
<name>A0ABY4FKZ3_9MICO</name>
<dbReference type="InterPro" id="IPR050109">
    <property type="entry name" value="HTH-type_TetR-like_transc_reg"/>
</dbReference>
<dbReference type="Pfam" id="PF14246">
    <property type="entry name" value="TetR_C_7"/>
    <property type="match status" value="1"/>
</dbReference>
<feature type="DNA-binding region" description="H-T-H motif" evidence="2">
    <location>
        <begin position="37"/>
        <end position="56"/>
    </location>
</feature>
<reference evidence="5 6" key="1">
    <citation type="submission" date="2022-04" db="EMBL/GenBank/DDBJ databases">
        <title>Leucobacter sp. isolated from rhizosphere of garlic.</title>
        <authorList>
            <person name="Won M."/>
            <person name="Lee C.-M."/>
            <person name="Woen H.-Y."/>
            <person name="Kwon S.-W."/>
        </authorList>
    </citation>
    <scope>NUCLEOTIDE SEQUENCE [LARGE SCALE GENOMIC DNA]</scope>
    <source>
        <strain evidence="5 6">H21R-40</strain>
    </source>
</reference>
<dbReference type="InterPro" id="IPR039536">
    <property type="entry name" value="TetR_C_Proteobacteria"/>
</dbReference>
<dbReference type="SUPFAM" id="SSF46689">
    <property type="entry name" value="Homeodomain-like"/>
    <property type="match status" value="1"/>
</dbReference>
<dbReference type="Pfam" id="PF00440">
    <property type="entry name" value="TetR_N"/>
    <property type="match status" value="1"/>
</dbReference>
<feature type="compositionally biased region" description="Low complexity" evidence="3">
    <location>
        <begin position="212"/>
        <end position="224"/>
    </location>
</feature>
<keyword evidence="6" id="KW-1185">Reference proteome</keyword>
<evidence type="ECO:0000259" key="4">
    <source>
        <dbReference type="PROSITE" id="PS50977"/>
    </source>
</evidence>
<evidence type="ECO:0000256" key="1">
    <source>
        <dbReference type="ARBA" id="ARBA00023125"/>
    </source>
</evidence>
<dbReference type="PANTHER" id="PTHR30055:SF146">
    <property type="entry name" value="HTH-TYPE TRANSCRIPTIONAL DUAL REGULATOR CECR"/>
    <property type="match status" value="1"/>
</dbReference>